<dbReference type="PANTHER" id="PTHR11058:SF9">
    <property type="entry name" value="NADH-UBIQUINONE OXIDOREDUCTASE CHAIN 3"/>
    <property type="match status" value="1"/>
</dbReference>
<organism evidence="9 10">
    <name type="scientific">Paenibacillus prosopidis</name>
    <dbReference type="NCBI Taxonomy" id="630520"/>
    <lineage>
        <taxon>Bacteria</taxon>
        <taxon>Bacillati</taxon>
        <taxon>Bacillota</taxon>
        <taxon>Bacilli</taxon>
        <taxon>Bacillales</taxon>
        <taxon>Paenibacillaceae</taxon>
        <taxon>Paenibacillus</taxon>
    </lineage>
</organism>
<evidence type="ECO:0000256" key="3">
    <source>
        <dbReference type="ARBA" id="ARBA00022448"/>
    </source>
</evidence>
<keyword evidence="4 7" id="KW-0812">Transmembrane</keyword>
<feature type="transmembrane region" description="Helical" evidence="7">
    <location>
        <begin position="90"/>
        <end position="113"/>
    </location>
</feature>
<evidence type="ECO:0000313" key="9">
    <source>
        <dbReference type="EMBL" id="RCW44872.1"/>
    </source>
</evidence>
<keyword evidence="7" id="KW-1278">Translocase</keyword>
<keyword evidence="5 7" id="KW-1133">Transmembrane helix</keyword>
<name>A0A368VXG2_9BACL</name>
<feature type="transmembrane region" description="Helical" evidence="7">
    <location>
        <begin position="6"/>
        <end position="32"/>
    </location>
</feature>
<keyword evidence="6 7" id="KW-0472">Membrane</keyword>
<comment type="catalytic activity">
    <reaction evidence="7 8">
        <text>a quinone + NADH + 5 H(+)(in) = a quinol + NAD(+) + 4 H(+)(out)</text>
        <dbReference type="Rhea" id="RHEA:57888"/>
        <dbReference type="ChEBI" id="CHEBI:15378"/>
        <dbReference type="ChEBI" id="CHEBI:24646"/>
        <dbReference type="ChEBI" id="CHEBI:57540"/>
        <dbReference type="ChEBI" id="CHEBI:57945"/>
        <dbReference type="ChEBI" id="CHEBI:132124"/>
    </reaction>
</comment>
<keyword evidence="7 8" id="KW-0520">NAD</keyword>
<evidence type="ECO:0000256" key="1">
    <source>
        <dbReference type="ARBA" id="ARBA00004141"/>
    </source>
</evidence>
<evidence type="ECO:0000256" key="4">
    <source>
        <dbReference type="ARBA" id="ARBA00022692"/>
    </source>
</evidence>
<evidence type="ECO:0000256" key="6">
    <source>
        <dbReference type="ARBA" id="ARBA00023136"/>
    </source>
</evidence>
<comment type="similarity">
    <text evidence="2 7 8">Belongs to the complex I subunit 3 family.</text>
</comment>
<feature type="transmembrane region" description="Helical" evidence="7">
    <location>
        <begin position="63"/>
        <end position="84"/>
    </location>
</feature>
<keyword evidence="7 8" id="KW-0874">Quinone</keyword>
<dbReference type="Pfam" id="PF00507">
    <property type="entry name" value="Oxidored_q4"/>
    <property type="match status" value="1"/>
</dbReference>
<evidence type="ECO:0000256" key="2">
    <source>
        <dbReference type="ARBA" id="ARBA00008472"/>
    </source>
</evidence>
<dbReference type="OrthoDB" id="9791970at2"/>
<comment type="caution">
    <text evidence="9">The sequence shown here is derived from an EMBL/GenBank/DDBJ whole genome shotgun (WGS) entry which is preliminary data.</text>
</comment>
<dbReference type="GO" id="GO:0050136">
    <property type="term" value="F:NADH dehydrogenase (quinone) (non-electrogenic) activity"/>
    <property type="evidence" value="ECO:0007669"/>
    <property type="project" value="UniProtKB-UniRule"/>
</dbReference>
<accession>A0A368VXG2</accession>
<reference evidence="9 10" key="1">
    <citation type="submission" date="2018-07" db="EMBL/GenBank/DDBJ databases">
        <title>Genomic Encyclopedia of Type Strains, Phase III (KMG-III): the genomes of soil and plant-associated and newly described type strains.</title>
        <authorList>
            <person name="Whitman W."/>
        </authorList>
    </citation>
    <scope>NUCLEOTIDE SEQUENCE [LARGE SCALE GENOMIC DNA]</scope>
    <source>
        <strain evidence="9 10">CECT 7506</strain>
    </source>
</reference>
<dbReference type="EMBL" id="QPJD01000011">
    <property type="protein sequence ID" value="RCW44872.1"/>
    <property type="molecule type" value="Genomic_DNA"/>
</dbReference>
<dbReference type="AlphaFoldDB" id="A0A368VXG2"/>
<dbReference type="GO" id="GO:0048038">
    <property type="term" value="F:quinone binding"/>
    <property type="evidence" value="ECO:0007669"/>
    <property type="project" value="UniProtKB-KW"/>
</dbReference>
<dbReference type="EC" id="7.1.1.-" evidence="7"/>
<gene>
    <name evidence="7" type="primary">nuoA</name>
    <name evidence="9" type="ORF">DFP97_11198</name>
</gene>
<dbReference type="HAMAP" id="MF_01394">
    <property type="entry name" value="NDH1_NuoA"/>
    <property type="match status" value="1"/>
</dbReference>
<dbReference type="InterPro" id="IPR023043">
    <property type="entry name" value="NAD(P)H_OxRDtase_bac/plastid"/>
</dbReference>
<sequence>MENYANNYVVVAIFIVLGILLPVVALTVGRLLRPNKPTELKQTTYESGNEPVGEGQVRFNIRYYLFALMFVIFDVETVFLYPWAVAYNKLGLFVLVEMIIFAGMLLIGLLYAWKKKVLKWNSV</sequence>
<dbReference type="GO" id="GO:0030964">
    <property type="term" value="C:NADH dehydrogenase complex"/>
    <property type="evidence" value="ECO:0007669"/>
    <property type="project" value="TreeGrafter"/>
</dbReference>
<comment type="subunit">
    <text evidence="7">NDH-1 is composed of 14 different subunits. Subunits NuoA, H, J, K, L, M, N constitute the membrane sector of the complex.</text>
</comment>
<proteinExistence type="inferred from homology"/>
<comment type="subcellular location">
    <subcellularLocation>
        <location evidence="7 8">Cell membrane</location>
        <topology evidence="7 8">Multi-pass membrane protein</topology>
    </subcellularLocation>
    <subcellularLocation>
        <location evidence="1">Membrane</location>
        <topology evidence="1">Multi-pass membrane protein</topology>
    </subcellularLocation>
</comment>
<dbReference type="RefSeq" id="WP_114381582.1">
    <property type="nucleotide sequence ID" value="NZ_QPJD01000011.1"/>
</dbReference>
<dbReference type="GO" id="GO:0005886">
    <property type="term" value="C:plasma membrane"/>
    <property type="evidence" value="ECO:0007669"/>
    <property type="project" value="UniProtKB-SubCell"/>
</dbReference>
<dbReference type="NCBIfam" id="NF005839">
    <property type="entry name" value="PRK07756.1"/>
    <property type="match status" value="1"/>
</dbReference>
<evidence type="ECO:0000313" key="10">
    <source>
        <dbReference type="Proteomes" id="UP000252415"/>
    </source>
</evidence>
<dbReference type="GO" id="GO:0008137">
    <property type="term" value="F:NADH dehydrogenase (ubiquinone) activity"/>
    <property type="evidence" value="ECO:0007669"/>
    <property type="project" value="InterPro"/>
</dbReference>
<evidence type="ECO:0000256" key="7">
    <source>
        <dbReference type="HAMAP-Rule" id="MF_01394"/>
    </source>
</evidence>
<protein>
    <recommendedName>
        <fullName evidence="7">NADH-quinone oxidoreductase subunit A</fullName>
        <ecNumber evidence="7">7.1.1.-</ecNumber>
    </recommendedName>
    <alternativeName>
        <fullName evidence="7">NADH dehydrogenase I subunit A</fullName>
    </alternativeName>
    <alternativeName>
        <fullName evidence="7">NDH-1 subunit A</fullName>
    </alternativeName>
    <alternativeName>
        <fullName evidence="7">NUO1</fullName>
    </alternativeName>
</protein>
<dbReference type="Gene3D" id="1.20.58.1610">
    <property type="entry name" value="NADH:ubiquinone/plastoquinone oxidoreductase, chain 3"/>
    <property type="match status" value="1"/>
</dbReference>
<dbReference type="PANTHER" id="PTHR11058">
    <property type="entry name" value="NADH-UBIQUINONE OXIDOREDUCTASE CHAIN 3"/>
    <property type="match status" value="1"/>
</dbReference>
<dbReference type="Proteomes" id="UP000252415">
    <property type="component" value="Unassembled WGS sequence"/>
</dbReference>
<evidence type="ECO:0000256" key="5">
    <source>
        <dbReference type="ARBA" id="ARBA00022989"/>
    </source>
</evidence>
<dbReference type="InterPro" id="IPR038430">
    <property type="entry name" value="NDAH_ubi_oxred_su3_sf"/>
</dbReference>
<keyword evidence="7" id="KW-1003">Cell membrane</keyword>
<keyword evidence="10" id="KW-1185">Reference proteome</keyword>
<evidence type="ECO:0000256" key="8">
    <source>
        <dbReference type="RuleBase" id="RU003639"/>
    </source>
</evidence>
<keyword evidence="3 7" id="KW-0813">Transport</keyword>
<dbReference type="InterPro" id="IPR000440">
    <property type="entry name" value="NADH_UbQ/plastoQ_OxRdtase_su3"/>
</dbReference>
<comment type="function">
    <text evidence="7">NDH-1 shuttles electrons from NADH, via FMN and iron-sulfur (Fe-S) centers, to quinones in the respiratory chain. The immediate electron acceptor for the enzyme in this species is believed to be a menaquinone. Couples the redox reaction to proton translocation (for every two electrons transferred, four hydrogen ions are translocated across the cytoplasmic membrane), and thus conserves the redox energy in a proton gradient.</text>
</comment>